<evidence type="ECO:0000313" key="1">
    <source>
        <dbReference type="EMBL" id="KIM40780.1"/>
    </source>
</evidence>
<dbReference type="EMBL" id="KN831782">
    <property type="protein sequence ID" value="KIM40780.1"/>
    <property type="molecule type" value="Genomic_DNA"/>
</dbReference>
<reference evidence="2" key="2">
    <citation type="submission" date="2015-01" db="EMBL/GenBank/DDBJ databases">
        <title>Evolutionary Origins and Diversification of the Mycorrhizal Mutualists.</title>
        <authorList>
            <consortium name="DOE Joint Genome Institute"/>
            <consortium name="Mycorrhizal Genomics Consortium"/>
            <person name="Kohler A."/>
            <person name="Kuo A."/>
            <person name="Nagy L.G."/>
            <person name="Floudas D."/>
            <person name="Copeland A."/>
            <person name="Barry K.W."/>
            <person name="Cichocki N."/>
            <person name="Veneault-Fourrey C."/>
            <person name="LaButti K."/>
            <person name="Lindquist E.A."/>
            <person name="Lipzen A."/>
            <person name="Lundell T."/>
            <person name="Morin E."/>
            <person name="Murat C."/>
            <person name="Riley R."/>
            <person name="Ohm R."/>
            <person name="Sun H."/>
            <person name="Tunlid A."/>
            <person name="Henrissat B."/>
            <person name="Grigoriev I.V."/>
            <person name="Hibbett D.S."/>
            <person name="Martin F."/>
        </authorList>
    </citation>
    <scope>NUCLEOTIDE SEQUENCE [LARGE SCALE GENOMIC DNA]</scope>
    <source>
        <strain evidence="2">h7</strain>
    </source>
</reference>
<gene>
    <name evidence="1" type="ORF">M413DRAFT_167945</name>
</gene>
<accession>A0A0C3BVZ0</accession>
<proteinExistence type="predicted"/>
<name>A0A0C3BVZ0_HEBCY</name>
<dbReference type="Proteomes" id="UP000053424">
    <property type="component" value="Unassembled WGS sequence"/>
</dbReference>
<keyword evidence="2" id="KW-1185">Reference proteome</keyword>
<sequence>MRTEQLPFGKLPDRLIPIPRYPYNHPRRNRGHAPIFASEFCPQRTKSVLLLLPPLRR</sequence>
<organism evidence="1 2">
    <name type="scientific">Hebeloma cylindrosporum</name>
    <dbReference type="NCBI Taxonomy" id="76867"/>
    <lineage>
        <taxon>Eukaryota</taxon>
        <taxon>Fungi</taxon>
        <taxon>Dikarya</taxon>
        <taxon>Basidiomycota</taxon>
        <taxon>Agaricomycotina</taxon>
        <taxon>Agaricomycetes</taxon>
        <taxon>Agaricomycetidae</taxon>
        <taxon>Agaricales</taxon>
        <taxon>Agaricineae</taxon>
        <taxon>Hymenogastraceae</taxon>
        <taxon>Hebeloma</taxon>
    </lineage>
</organism>
<evidence type="ECO:0000313" key="2">
    <source>
        <dbReference type="Proteomes" id="UP000053424"/>
    </source>
</evidence>
<dbReference type="HOGENOM" id="CLU_2996702_0_0_1"/>
<protein>
    <submittedName>
        <fullName evidence="1">Uncharacterized protein</fullName>
    </submittedName>
</protein>
<dbReference type="AlphaFoldDB" id="A0A0C3BVZ0"/>
<reference evidence="1 2" key="1">
    <citation type="submission" date="2014-04" db="EMBL/GenBank/DDBJ databases">
        <authorList>
            <consortium name="DOE Joint Genome Institute"/>
            <person name="Kuo A."/>
            <person name="Gay G."/>
            <person name="Dore J."/>
            <person name="Kohler A."/>
            <person name="Nagy L.G."/>
            <person name="Floudas D."/>
            <person name="Copeland A."/>
            <person name="Barry K.W."/>
            <person name="Cichocki N."/>
            <person name="Veneault-Fourrey C."/>
            <person name="LaButti K."/>
            <person name="Lindquist E.A."/>
            <person name="Lipzen A."/>
            <person name="Lundell T."/>
            <person name="Morin E."/>
            <person name="Murat C."/>
            <person name="Sun H."/>
            <person name="Tunlid A."/>
            <person name="Henrissat B."/>
            <person name="Grigoriev I.V."/>
            <person name="Hibbett D.S."/>
            <person name="Martin F."/>
            <person name="Nordberg H.P."/>
            <person name="Cantor M.N."/>
            <person name="Hua S.X."/>
        </authorList>
    </citation>
    <scope>NUCLEOTIDE SEQUENCE [LARGE SCALE GENOMIC DNA]</scope>
    <source>
        <strain evidence="2">h7</strain>
    </source>
</reference>